<accession>A0A1Q8EL41</accession>
<sequence length="72" mass="8331">MVTALSERIRSSLGGFGAVRVDAYQKCFSAWVFCRSELVRDRRDAKVQDDHVMLHREQARSYKGHYGRSRLA</sequence>
<evidence type="ECO:0000313" key="1">
    <source>
        <dbReference type="EMBL" id="OLF52523.1"/>
    </source>
</evidence>
<protein>
    <submittedName>
        <fullName evidence="1">Uncharacterized protein</fullName>
    </submittedName>
</protein>
<dbReference type="Proteomes" id="UP000185578">
    <property type="component" value="Unassembled WGS sequence"/>
</dbReference>
<proteinExistence type="predicted"/>
<reference evidence="1 2" key="1">
    <citation type="submission" date="2016-12" db="EMBL/GenBank/DDBJ databases">
        <authorList>
            <person name="Song W.-J."/>
            <person name="Kurnit D.M."/>
        </authorList>
    </citation>
    <scope>NUCLEOTIDE SEQUENCE [LARGE SCALE GENOMIC DNA]</scope>
    <source>
        <strain evidence="1 2">PCL1601</strain>
    </source>
</reference>
<dbReference type="EMBL" id="MSCT01000019">
    <property type="protein sequence ID" value="OLF52523.1"/>
    <property type="molecule type" value="Genomic_DNA"/>
</dbReference>
<organism evidence="1 2">
    <name type="scientific">Pseudomonas chlororaphis</name>
    <dbReference type="NCBI Taxonomy" id="587753"/>
    <lineage>
        <taxon>Bacteria</taxon>
        <taxon>Pseudomonadati</taxon>
        <taxon>Pseudomonadota</taxon>
        <taxon>Gammaproteobacteria</taxon>
        <taxon>Pseudomonadales</taxon>
        <taxon>Pseudomonadaceae</taxon>
        <taxon>Pseudomonas</taxon>
    </lineage>
</organism>
<comment type="caution">
    <text evidence="1">The sequence shown here is derived from an EMBL/GenBank/DDBJ whole genome shotgun (WGS) entry which is preliminary data.</text>
</comment>
<dbReference type="AlphaFoldDB" id="A0A1Q8EL41"/>
<gene>
    <name evidence="1" type="ORF">BTN82_21335</name>
</gene>
<evidence type="ECO:0000313" key="2">
    <source>
        <dbReference type="Proteomes" id="UP000185578"/>
    </source>
</evidence>
<name>A0A1Q8EL41_9PSED</name>